<dbReference type="InterPro" id="IPR029058">
    <property type="entry name" value="AB_hydrolase_fold"/>
</dbReference>
<keyword evidence="6" id="KW-0106">Calcium</keyword>
<keyword evidence="3" id="KW-0479">Metal-binding</keyword>
<evidence type="ECO:0000256" key="7">
    <source>
        <dbReference type="ARBA" id="ARBA00023157"/>
    </source>
</evidence>
<dbReference type="EMBL" id="LKEB01000025">
    <property type="protein sequence ID" value="ROW11899.1"/>
    <property type="molecule type" value="Genomic_DNA"/>
</dbReference>
<evidence type="ECO:0000256" key="4">
    <source>
        <dbReference type="ARBA" id="ARBA00022729"/>
    </source>
</evidence>
<proteinExistence type="inferred from homology"/>
<organism evidence="9 10">
    <name type="scientific">Cytospora leucostoma</name>
    <dbReference type="NCBI Taxonomy" id="1230097"/>
    <lineage>
        <taxon>Eukaryota</taxon>
        <taxon>Fungi</taxon>
        <taxon>Dikarya</taxon>
        <taxon>Ascomycota</taxon>
        <taxon>Pezizomycotina</taxon>
        <taxon>Sordariomycetes</taxon>
        <taxon>Sordariomycetidae</taxon>
        <taxon>Diaporthales</taxon>
        <taxon>Cytosporaceae</taxon>
        <taxon>Cytospora</taxon>
    </lineage>
</organism>
<dbReference type="InParanoid" id="A0A423X7H8"/>
<evidence type="ECO:0000256" key="3">
    <source>
        <dbReference type="ARBA" id="ARBA00022723"/>
    </source>
</evidence>
<evidence type="ECO:0000256" key="5">
    <source>
        <dbReference type="ARBA" id="ARBA00022801"/>
    </source>
</evidence>
<reference evidence="9 10" key="1">
    <citation type="submission" date="2015-09" db="EMBL/GenBank/DDBJ databases">
        <title>Host preference determinants of Valsa canker pathogens revealed by comparative genomics.</title>
        <authorList>
            <person name="Yin Z."/>
            <person name="Huang L."/>
        </authorList>
    </citation>
    <scope>NUCLEOTIDE SEQUENCE [LARGE SCALE GENOMIC DNA]</scope>
    <source>
        <strain evidence="9 10">SXYLt</strain>
    </source>
</reference>
<dbReference type="STRING" id="1230097.A0A423X7H8"/>
<keyword evidence="4" id="KW-0732">Signal</keyword>
<accession>A0A423X7H8</accession>
<keyword evidence="5 8" id="KW-0378">Hydrolase</keyword>
<dbReference type="PANTHER" id="PTHR33938">
    <property type="entry name" value="FERULOYL ESTERASE B-RELATED"/>
    <property type="match status" value="1"/>
</dbReference>
<dbReference type="Proteomes" id="UP000285146">
    <property type="component" value="Unassembled WGS sequence"/>
</dbReference>
<comment type="caution">
    <text evidence="9">The sequence shown here is derived from an EMBL/GenBank/DDBJ whole genome shotgun (WGS) entry which is preliminary data.</text>
</comment>
<protein>
    <recommendedName>
        <fullName evidence="8">Carboxylic ester hydrolase</fullName>
        <ecNumber evidence="8">3.1.1.-</ecNumber>
    </recommendedName>
</protein>
<dbReference type="Pfam" id="PF07519">
    <property type="entry name" value="Tannase"/>
    <property type="match status" value="1"/>
</dbReference>
<dbReference type="OrthoDB" id="3039123at2759"/>
<keyword evidence="10" id="KW-1185">Reference proteome</keyword>
<dbReference type="InterPro" id="IPR011118">
    <property type="entry name" value="Tannase/feruloyl_esterase"/>
</dbReference>
<dbReference type="AlphaFoldDB" id="A0A423X7H8"/>
<dbReference type="GO" id="GO:0046872">
    <property type="term" value="F:metal ion binding"/>
    <property type="evidence" value="ECO:0007669"/>
    <property type="project" value="UniProtKB-KW"/>
</dbReference>
<evidence type="ECO:0000256" key="6">
    <source>
        <dbReference type="ARBA" id="ARBA00022837"/>
    </source>
</evidence>
<evidence type="ECO:0000256" key="2">
    <source>
        <dbReference type="ARBA" id="ARBA00022487"/>
    </source>
</evidence>
<dbReference type="EC" id="3.1.1.-" evidence="8"/>
<name>A0A423X7H8_9PEZI</name>
<evidence type="ECO:0000313" key="10">
    <source>
        <dbReference type="Proteomes" id="UP000285146"/>
    </source>
</evidence>
<comment type="similarity">
    <text evidence="1 8">Belongs to the tannase family.</text>
</comment>
<dbReference type="PANTHER" id="PTHR33938:SF13">
    <property type="entry name" value="CARBOXYLIC ESTER HYDROLASE"/>
    <property type="match status" value="1"/>
</dbReference>
<keyword evidence="2" id="KW-0719">Serine esterase</keyword>
<dbReference type="GO" id="GO:0030600">
    <property type="term" value="F:feruloyl esterase activity"/>
    <property type="evidence" value="ECO:0007669"/>
    <property type="project" value="UniProtKB-ARBA"/>
</dbReference>
<dbReference type="SUPFAM" id="SSF53474">
    <property type="entry name" value="alpha/beta-Hydrolases"/>
    <property type="match status" value="1"/>
</dbReference>
<evidence type="ECO:0000313" key="9">
    <source>
        <dbReference type="EMBL" id="ROW11899.1"/>
    </source>
</evidence>
<keyword evidence="7" id="KW-1015">Disulfide bond</keyword>
<gene>
    <name evidence="9" type="ORF">VPNG_04902</name>
</gene>
<evidence type="ECO:0000256" key="1">
    <source>
        <dbReference type="ARBA" id="ARBA00006249"/>
    </source>
</evidence>
<sequence length="115" mass="12721">MLAYHGLADGIIPTKGTEAYYNAVAAILPDIQSFYRYYPVPGLGHCFGGLGQGPTTLFDAMRAWVENGTIPEELPVSFTDTAGQTNNRFLYPYPAQTIYNSTYRDSIVTKCFYCA</sequence>
<evidence type="ECO:0000256" key="8">
    <source>
        <dbReference type="RuleBase" id="RU361238"/>
    </source>
</evidence>